<dbReference type="RefSeq" id="WP_194504475.1">
    <property type="nucleotide sequence ID" value="NZ_JADIVZ010000010.1"/>
</dbReference>
<feature type="transmembrane region" description="Helical" evidence="2">
    <location>
        <begin position="250"/>
        <end position="269"/>
    </location>
</feature>
<feature type="transmembrane region" description="Helical" evidence="2">
    <location>
        <begin position="225"/>
        <end position="243"/>
    </location>
</feature>
<keyword evidence="2" id="KW-0812">Transmembrane</keyword>
<evidence type="ECO:0000313" key="3">
    <source>
        <dbReference type="EMBL" id="MBF4163211.1"/>
    </source>
</evidence>
<dbReference type="EMBL" id="JADIVZ010000010">
    <property type="protein sequence ID" value="MBF4163211.1"/>
    <property type="molecule type" value="Genomic_DNA"/>
</dbReference>
<gene>
    <name evidence="3" type="ORF">ISG29_16080</name>
</gene>
<dbReference type="AlphaFoldDB" id="A0A930V026"/>
<feature type="transmembrane region" description="Helical" evidence="2">
    <location>
        <begin position="275"/>
        <end position="295"/>
    </location>
</feature>
<evidence type="ECO:0000256" key="2">
    <source>
        <dbReference type="SAM" id="Phobius"/>
    </source>
</evidence>
<keyword evidence="2" id="KW-0472">Membrane</keyword>
<proteinExistence type="predicted"/>
<dbReference type="Proteomes" id="UP000656804">
    <property type="component" value="Unassembled WGS sequence"/>
</dbReference>
<name>A0A930V026_9ACTN</name>
<evidence type="ECO:0000256" key="1">
    <source>
        <dbReference type="SAM" id="MobiDB-lite"/>
    </source>
</evidence>
<keyword evidence="4" id="KW-1185">Reference proteome</keyword>
<evidence type="ECO:0000313" key="4">
    <source>
        <dbReference type="Proteomes" id="UP000656804"/>
    </source>
</evidence>
<comment type="caution">
    <text evidence="3">The sequence shown here is derived from an EMBL/GenBank/DDBJ whole genome shotgun (WGS) entry which is preliminary data.</text>
</comment>
<accession>A0A930V026</accession>
<reference evidence="3" key="1">
    <citation type="submission" date="2020-11" db="EMBL/GenBank/DDBJ databases">
        <title>Nocardioides sp. CBS4Y-1, whole genome shotgun sequence.</title>
        <authorList>
            <person name="Tuo L."/>
        </authorList>
    </citation>
    <scope>NUCLEOTIDE SEQUENCE</scope>
    <source>
        <strain evidence="3">CBS4Y-1</strain>
    </source>
</reference>
<feature type="transmembrane region" description="Helical" evidence="2">
    <location>
        <begin position="184"/>
        <end position="205"/>
    </location>
</feature>
<organism evidence="3 4">
    <name type="scientific">Nocardioides acrostichi</name>
    <dbReference type="NCBI Taxonomy" id="2784339"/>
    <lineage>
        <taxon>Bacteria</taxon>
        <taxon>Bacillati</taxon>
        <taxon>Actinomycetota</taxon>
        <taxon>Actinomycetes</taxon>
        <taxon>Propionibacteriales</taxon>
        <taxon>Nocardioidaceae</taxon>
        <taxon>Nocardioides</taxon>
    </lineage>
</organism>
<feature type="compositionally biased region" description="Low complexity" evidence="1">
    <location>
        <begin position="53"/>
        <end position="76"/>
    </location>
</feature>
<feature type="region of interest" description="Disordered" evidence="1">
    <location>
        <begin position="1"/>
        <end position="89"/>
    </location>
</feature>
<protein>
    <submittedName>
        <fullName evidence="3">Uncharacterized protein</fullName>
    </submittedName>
</protein>
<feature type="compositionally biased region" description="Acidic residues" evidence="1">
    <location>
        <begin position="41"/>
        <end position="52"/>
    </location>
</feature>
<keyword evidence="2" id="KW-1133">Transmembrane helix</keyword>
<sequence length="304" mass="31287">MADDDSRDSKLEAPSLGLGGLFKRKGSKDKPAETPTLAEEPPAEEASADESATEQIEPVDTPAEPVTEPEPIVAAEPEPEPEPEPVASVEDTQVLGTEGRPLYADEVAGEPAGQPAARTSAVAVQEAPPTPVETAPVETAPVETVPAETALAETAEQPAKPSHGLPTITVPKVSVPKVNMPARIAAAVTGGIVGVLMVALVALALRGCSAARGVDTCGGGPGVTFLIATVLVVTFLGGLLLRLVKVPDPFSSSFLGVGLTSVFSLIFLVGVLDEWWMIIVMPVLTAATFSVSYWVTTAVVEKAD</sequence>